<dbReference type="Proteomes" id="UP000635902">
    <property type="component" value="Unassembled WGS sequence"/>
</dbReference>
<dbReference type="RefSeq" id="WP_194557139.1">
    <property type="nucleotide sequence ID" value="NZ_JADKMY010000003.1"/>
</dbReference>
<dbReference type="EMBL" id="JADKMY010000003">
    <property type="protein sequence ID" value="MBF4554253.1"/>
    <property type="molecule type" value="Genomic_DNA"/>
</dbReference>
<accession>A0ABR9ZLD6</accession>
<organism evidence="1 2">
    <name type="scientific">Corynebacterium suicordis DSM 45110</name>
    <dbReference type="NCBI Taxonomy" id="1121369"/>
    <lineage>
        <taxon>Bacteria</taxon>
        <taxon>Bacillati</taxon>
        <taxon>Actinomycetota</taxon>
        <taxon>Actinomycetes</taxon>
        <taxon>Mycobacteriales</taxon>
        <taxon>Corynebacteriaceae</taxon>
        <taxon>Corynebacterium</taxon>
    </lineage>
</organism>
<name>A0ABR9ZLD6_9CORY</name>
<comment type="caution">
    <text evidence="1">The sequence shown here is derived from an EMBL/GenBank/DDBJ whole genome shotgun (WGS) entry which is preliminary data.</text>
</comment>
<evidence type="ECO:0000313" key="2">
    <source>
        <dbReference type="Proteomes" id="UP000635902"/>
    </source>
</evidence>
<proteinExistence type="predicted"/>
<keyword evidence="2" id="KW-1185">Reference proteome</keyword>
<gene>
    <name evidence="1" type="ORF">IRY30_09250</name>
</gene>
<protein>
    <submittedName>
        <fullName evidence="1">Uncharacterized protein</fullName>
    </submittedName>
</protein>
<reference evidence="1 2" key="1">
    <citation type="submission" date="2020-10" db="EMBL/GenBank/DDBJ databases">
        <title>Novel species in genus Corynebacterium.</title>
        <authorList>
            <person name="Zhang G."/>
        </authorList>
    </citation>
    <scope>NUCLEOTIDE SEQUENCE [LARGE SCALE GENOMIC DNA]</scope>
    <source>
        <strain evidence="1 2">DSM 45110</strain>
    </source>
</reference>
<evidence type="ECO:0000313" key="1">
    <source>
        <dbReference type="EMBL" id="MBF4554253.1"/>
    </source>
</evidence>
<sequence>MIIYLPCSPTGGPLDMPSSGTRNEETRTVELPSLPGRTDLKFLDALPARFLRGTTPSLAEIAAQPDVAHLGIPQPDPHTVSERVRLIVHGSDAALAAIVGKLMRVDALWMEVAFVPNDPATSPVAKNWGLISDATPQQFLEFSCTAPVLPTTLIRDDHGQVVLGAAEITGPAGAAGEMIGEAIVDSSVLYSHDPQTGTRGTFTRGLRMMPMMGAPGIVAVPLPSPQGEKGGWWTRWRRKENIQPPVLEGRALQAGGVDLQVTRDGQAHPRPLKSVTFYRHLRDGQFVRN</sequence>